<dbReference type="InterPro" id="IPR031329">
    <property type="entry name" value="NEUT/ALK_ceramidase_N"/>
</dbReference>
<dbReference type="EMBL" id="JBGCUO010000001">
    <property type="protein sequence ID" value="MEY1662208.1"/>
    <property type="molecule type" value="Genomic_DNA"/>
</dbReference>
<evidence type="ECO:0000313" key="3">
    <source>
        <dbReference type="EMBL" id="MEY1662208.1"/>
    </source>
</evidence>
<name>A0ABV4AI60_9GAMM</name>
<dbReference type="RefSeq" id="WP_369455447.1">
    <property type="nucleotide sequence ID" value="NZ_JBGCUO010000001.1"/>
</dbReference>
<dbReference type="EC" id="3.5.1.23" evidence="1"/>
<comment type="caution">
    <text evidence="3">The sequence shown here is derived from an EMBL/GenBank/DDBJ whole genome shotgun (WGS) entry which is preliminary data.</text>
</comment>
<evidence type="ECO:0000259" key="2">
    <source>
        <dbReference type="Pfam" id="PF04734"/>
    </source>
</evidence>
<keyword evidence="1" id="KW-0378">Hydrolase</keyword>
<dbReference type="InterPro" id="IPR006823">
    <property type="entry name" value="Ceramidase_alk"/>
</dbReference>
<accession>A0ABV4AI60</accession>
<gene>
    <name evidence="3" type="ORF">AB5I84_08615</name>
</gene>
<comment type="catalytic activity">
    <reaction evidence="1">
        <text>an N-acylsphing-4-enine + H2O = sphing-4-enine + a fatty acid</text>
        <dbReference type="Rhea" id="RHEA:20856"/>
        <dbReference type="ChEBI" id="CHEBI:15377"/>
        <dbReference type="ChEBI" id="CHEBI:28868"/>
        <dbReference type="ChEBI" id="CHEBI:52639"/>
        <dbReference type="ChEBI" id="CHEBI:57756"/>
        <dbReference type="EC" id="3.5.1.23"/>
    </reaction>
</comment>
<proteinExistence type="inferred from homology"/>
<dbReference type="Pfam" id="PF04734">
    <property type="entry name" value="Ceramidase_alk"/>
    <property type="match status" value="2"/>
</dbReference>
<dbReference type="PANTHER" id="PTHR12670:SF1">
    <property type="entry name" value="NEUTRAL CERAMIDASE"/>
    <property type="match status" value="1"/>
</dbReference>
<feature type="domain" description="Neutral/alkaline non-lysosomal ceramidase N-terminal" evidence="2">
    <location>
        <begin position="60"/>
        <end position="270"/>
    </location>
</feature>
<keyword evidence="1" id="KW-0443">Lipid metabolism</keyword>
<feature type="domain" description="Neutral/alkaline non-lysosomal ceramidase N-terminal" evidence="2">
    <location>
        <begin position="409"/>
        <end position="519"/>
    </location>
</feature>
<organism evidence="3 4">
    <name type="scientific">Isoalcanivorax beigongshangi</name>
    <dbReference type="NCBI Taxonomy" id="3238810"/>
    <lineage>
        <taxon>Bacteria</taxon>
        <taxon>Pseudomonadati</taxon>
        <taxon>Pseudomonadota</taxon>
        <taxon>Gammaproteobacteria</taxon>
        <taxon>Oceanospirillales</taxon>
        <taxon>Alcanivoracaceae</taxon>
        <taxon>Isoalcanivorax</taxon>
    </lineage>
</organism>
<sequence>MPVRFRRLRRGLLMTLLLTTVAALAGLVHTAWPFVVYPAQTLAMPHVNVAPAEAISVPVAGVAEVDITPPIGIPKFGFSAWSRPADGFRTRLKARALYLHLPGQTPLALVTLDLGAGSQVLHRQVAARIADTGVAAHALLLQVTHTHAGPGQYLDSDFYNTFGSNLPGFDAELTAFLAERIAAAVQQAQAERRPVQLAVGTSTVRGWTRNRSLAAWARNHDMPESALTDDLAYQAVNPTLTMLRVDLQGDDGQFHPAGAFSSYSIHGTAIPPFTGPWHADVWHALSRSVSEHIASRHPGPFTPVHGVFQGTHADNSPDWHTPRRGHPEAERIGHGLADTAIALYESLGAQLAVPQHTAVASRELDLLALGESQRGGLCERGIVGAAVVGSASGDEVFPISSLPFIRPGQPAAANDHCQGVKHWMLSRLQTLLPADRLPFRPVFQVARIDDLVLINLPWEVTLEAGRRMEAAISEVLPEGHWTLLISSLATGYFGYATTPEEYSIQHYEGGHTLYGPGTVPFIARHSAALAADLWQHGEVAELDLERPFTLRSRSYWPATRDTSATRQWLQAPHFHDRSTEPEPFWSLQLRAETADQLALHQPLLSIECRSADASWQRCVGDDSGDLAITLLAQRNDHGDYRLQWFNPPVAAAGEQYRLVVAARGNRTAFASEPFPQR</sequence>
<dbReference type="Proteomes" id="UP001562065">
    <property type="component" value="Unassembled WGS sequence"/>
</dbReference>
<keyword evidence="4" id="KW-1185">Reference proteome</keyword>
<reference evidence="3 4" key="1">
    <citation type="submission" date="2024-07" db="EMBL/GenBank/DDBJ databases">
        <authorList>
            <person name="Ren Q."/>
        </authorList>
    </citation>
    <scope>NUCLEOTIDE SEQUENCE [LARGE SCALE GENOMIC DNA]</scope>
    <source>
        <strain evidence="3 4">REN37</strain>
    </source>
</reference>
<protein>
    <recommendedName>
        <fullName evidence="1">Neutral ceramidase</fullName>
        <ecNumber evidence="1">3.5.1.23</ecNumber>
    </recommendedName>
</protein>
<dbReference type="PANTHER" id="PTHR12670">
    <property type="entry name" value="CERAMIDASE"/>
    <property type="match status" value="1"/>
</dbReference>
<evidence type="ECO:0000256" key="1">
    <source>
        <dbReference type="RuleBase" id="RU366019"/>
    </source>
</evidence>
<evidence type="ECO:0000313" key="4">
    <source>
        <dbReference type="Proteomes" id="UP001562065"/>
    </source>
</evidence>
<keyword evidence="1" id="KW-0746">Sphingolipid metabolism</keyword>
<comment type="similarity">
    <text evidence="1">Belongs to the neutral ceramidase family.</text>
</comment>